<feature type="region of interest" description="Disordered" evidence="1">
    <location>
        <begin position="1"/>
        <end position="40"/>
    </location>
</feature>
<keyword evidence="3" id="KW-1185">Reference proteome</keyword>
<evidence type="ECO:0000313" key="2">
    <source>
        <dbReference type="EMBL" id="TNN88801.1"/>
    </source>
</evidence>
<evidence type="ECO:0000313" key="3">
    <source>
        <dbReference type="Proteomes" id="UP000314294"/>
    </source>
</evidence>
<dbReference type="AlphaFoldDB" id="A0A4Z2JFK2"/>
<name>A0A4Z2JFK2_9TELE</name>
<proteinExistence type="predicted"/>
<dbReference type="EMBL" id="SRLO01000004">
    <property type="protein sequence ID" value="TNN88801.1"/>
    <property type="molecule type" value="Genomic_DNA"/>
</dbReference>
<protein>
    <submittedName>
        <fullName evidence="2">Uncharacterized protein</fullName>
    </submittedName>
</protein>
<comment type="caution">
    <text evidence="2">The sequence shown here is derived from an EMBL/GenBank/DDBJ whole genome shotgun (WGS) entry which is preliminary data.</text>
</comment>
<accession>A0A4Z2JFK2</accession>
<dbReference type="Proteomes" id="UP000314294">
    <property type="component" value="Unassembled WGS sequence"/>
</dbReference>
<gene>
    <name evidence="2" type="ORF">EYF80_001133</name>
</gene>
<sequence length="188" mass="20599">MPKSNRGDKPVPYGRSDAGRKTDPMSNVQKKETGNGARDAARVKLGTVSSESSTCVPGSASARELMLPGDGGRRGMHSRQPAARFVQTFSKACKRLQLKSSRVSHATEETGQRSQVYASYDPVYWSCMCVWDYDVTLYAAPPCIMDLMKMPRSSPVSLDLFPLRLMPRPAEPVSLRGTSNMSCSFPLS</sequence>
<feature type="compositionally biased region" description="Basic and acidic residues" evidence="1">
    <location>
        <begin position="17"/>
        <end position="33"/>
    </location>
</feature>
<evidence type="ECO:0000256" key="1">
    <source>
        <dbReference type="SAM" id="MobiDB-lite"/>
    </source>
</evidence>
<reference evidence="2 3" key="1">
    <citation type="submission" date="2019-03" db="EMBL/GenBank/DDBJ databases">
        <title>First draft genome of Liparis tanakae, snailfish: a comprehensive survey of snailfish specific genes.</title>
        <authorList>
            <person name="Kim W."/>
            <person name="Song I."/>
            <person name="Jeong J.-H."/>
            <person name="Kim D."/>
            <person name="Kim S."/>
            <person name="Ryu S."/>
            <person name="Song J.Y."/>
            <person name="Lee S.K."/>
        </authorList>
    </citation>
    <scope>NUCLEOTIDE SEQUENCE [LARGE SCALE GENOMIC DNA]</scope>
    <source>
        <tissue evidence="2">Muscle</tissue>
    </source>
</reference>
<organism evidence="2 3">
    <name type="scientific">Liparis tanakae</name>
    <name type="common">Tanaka's snailfish</name>
    <dbReference type="NCBI Taxonomy" id="230148"/>
    <lineage>
        <taxon>Eukaryota</taxon>
        <taxon>Metazoa</taxon>
        <taxon>Chordata</taxon>
        <taxon>Craniata</taxon>
        <taxon>Vertebrata</taxon>
        <taxon>Euteleostomi</taxon>
        <taxon>Actinopterygii</taxon>
        <taxon>Neopterygii</taxon>
        <taxon>Teleostei</taxon>
        <taxon>Neoteleostei</taxon>
        <taxon>Acanthomorphata</taxon>
        <taxon>Eupercaria</taxon>
        <taxon>Perciformes</taxon>
        <taxon>Cottioidei</taxon>
        <taxon>Cottales</taxon>
        <taxon>Liparidae</taxon>
        <taxon>Liparis</taxon>
    </lineage>
</organism>